<evidence type="ECO:0000313" key="2">
    <source>
        <dbReference type="EMBL" id="SIO44511.1"/>
    </source>
</evidence>
<name>A0A1N6JJY5_9BURK</name>
<reference evidence="2 3" key="1">
    <citation type="submission" date="2016-11" db="EMBL/GenBank/DDBJ databases">
        <authorList>
            <person name="Jaros S."/>
            <person name="Januszkiewicz K."/>
            <person name="Wedrychowicz H."/>
        </authorList>
    </citation>
    <scope>NUCLEOTIDE SEQUENCE [LARGE SCALE GENOMIC DNA]</scope>
    <source>
        <strain evidence="2 3">GAS86</strain>
    </source>
</reference>
<organism evidence="2 3">
    <name type="scientific">Paraburkholderia phenazinium</name>
    <dbReference type="NCBI Taxonomy" id="60549"/>
    <lineage>
        <taxon>Bacteria</taxon>
        <taxon>Pseudomonadati</taxon>
        <taxon>Pseudomonadota</taxon>
        <taxon>Betaproteobacteria</taxon>
        <taxon>Burkholderiales</taxon>
        <taxon>Burkholderiaceae</taxon>
        <taxon>Paraburkholderia</taxon>
    </lineage>
</organism>
<dbReference type="AlphaFoldDB" id="A0A1N6JJY5"/>
<evidence type="ECO:0000256" key="1">
    <source>
        <dbReference type="SAM" id="MobiDB-lite"/>
    </source>
</evidence>
<dbReference type="EMBL" id="FSRM01000002">
    <property type="protein sequence ID" value="SIO44511.1"/>
    <property type="molecule type" value="Genomic_DNA"/>
</dbReference>
<dbReference type="RefSeq" id="WP_074266625.1">
    <property type="nucleotide sequence ID" value="NZ_FSRM01000002.1"/>
</dbReference>
<gene>
    <name evidence="2" type="ORF">SAMN05444168_4536</name>
</gene>
<accession>A0A1N6JJY5</accession>
<sequence>MTRPLALIEGDLTIPLPRPYDGLPPPFGSHRNVMREAVQRAVRQPAAPRPAGPFPPGVKHILFYKMLPQRADTGRYDAALAEAKRYLEMGTVRPRSTRSDHLLAASIFAGCTMALTWLLVTCSMKDAEKTKALQVAPASTTAAAGHVKLQPLRQEVKPAAVETEKAAAINNSPPKQIIQLVPRQTVQLSARENDAHTASPTKPPKRVKMARLSGAHVHERVALNRATHPAARPAVSTQPEWPTSASHAHESASTDDTPWLNWSIQQRHPATRAATPLDNSWNDHMTQRRITDDPAAFHVDRGTQ</sequence>
<feature type="region of interest" description="Disordered" evidence="1">
    <location>
        <begin position="228"/>
        <end position="304"/>
    </location>
</feature>
<protein>
    <submittedName>
        <fullName evidence="2">Uncharacterized protein</fullName>
    </submittedName>
</protein>
<feature type="compositionally biased region" description="Polar residues" evidence="1">
    <location>
        <begin position="254"/>
        <end position="268"/>
    </location>
</feature>
<proteinExistence type="predicted"/>
<dbReference type="Proteomes" id="UP000184693">
    <property type="component" value="Unassembled WGS sequence"/>
</dbReference>
<dbReference type="OrthoDB" id="8998645at2"/>
<evidence type="ECO:0000313" key="3">
    <source>
        <dbReference type="Proteomes" id="UP000184693"/>
    </source>
</evidence>